<dbReference type="PROSITE" id="PS00061">
    <property type="entry name" value="ADH_SHORT"/>
    <property type="match status" value="1"/>
</dbReference>
<evidence type="ECO:0000256" key="2">
    <source>
        <dbReference type="ARBA" id="ARBA00023002"/>
    </source>
</evidence>
<evidence type="ECO:0000256" key="10">
    <source>
        <dbReference type="ARBA" id="ARBA00047274"/>
    </source>
</evidence>
<evidence type="ECO:0000256" key="5">
    <source>
        <dbReference type="ARBA" id="ARBA00044059"/>
    </source>
</evidence>
<dbReference type="EMBL" id="JACXLD010000001">
    <property type="protein sequence ID" value="MBD2857789.1"/>
    <property type="molecule type" value="Genomic_DNA"/>
</dbReference>
<evidence type="ECO:0000256" key="7">
    <source>
        <dbReference type="ARBA" id="ARBA00044271"/>
    </source>
</evidence>
<evidence type="ECO:0000256" key="8">
    <source>
        <dbReference type="ARBA" id="ARBA00044349"/>
    </source>
</evidence>
<accession>A0A927BYA6</accession>
<dbReference type="InterPro" id="IPR002347">
    <property type="entry name" value="SDR_fam"/>
</dbReference>
<dbReference type="AlphaFoldDB" id="A0A927BYA6"/>
<dbReference type="RefSeq" id="WP_190762006.1">
    <property type="nucleotide sequence ID" value="NZ_JACXLD010000001.1"/>
</dbReference>
<dbReference type="EC" id="1.1.1.298" evidence="4"/>
<reference evidence="12" key="1">
    <citation type="submission" date="2020-09" db="EMBL/GenBank/DDBJ databases">
        <authorList>
            <person name="Yoon J.-W."/>
        </authorList>
    </citation>
    <scope>NUCLEOTIDE SEQUENCE</scope>
    <source>
        <strain evidence="12">KMU-158</strain>
    </source>
</reference>
<dbReference type="PRINTS" id="PR00081">
    <property type="entry name" value="GDHRDH"/>
</dbReference>
<keyword evidence="2" id="KW-0560">Oxidoreductase</keyword>
<sequence length="253" mass="27089">MRTETALITGASDGIGREYARQLQARCKTLILLGRSETKLAAVEAELQAMAGDELSVHCFALDLAGTIGQTRLMEVIRQKGPVSILINNAGFALQEKVAECDLDGQLNMISLHCDASLIACRAALPFMREAGRGQIINVASLAAFLPMPEVAVYAATKAFLLSLSQSIAIEEKRYGIKVQCLCPGYTRTGFHDRDQLANFDAGVIPEEAWSSVEAVVAQSLAEMDGEGRLAVVPGDANQQVARGGLANLRELI</sequence>
<dbReference type="PIRSF" id="PIRSF000126">
    <property type="entry name" value="11-beta-HSD1"/>
    <property type="match status" value="1"/>
</dbReference>
<dbReference type="Proteomes" id="UP000610558">
    <property type="component" value="Unassembled WGS sequence"/>
</dbReference>
<proteinExistence type="inferred from homology"/>
<comment type="catalytic activity">
    <reaction evidence="3">
        <text>L-allo-threonine + NADP(+) = aminoacetone + CO2 + NADPH</text>
        <dbReference type="Rhea" id="RHEA:43524"/>
        <dbReference type="ChEBI" id="CHEBI:16526"/>
        <dbReference type="ChEBI" id="CHEBI:57783"/>
        <dbReference type="ChEBI" id="CHEBI:58320"/>
        <dbReference type="ChEBI" id="CHEBI:58349"/>
        <dbReference type="ChEBI" id="CHEBI:58585"/>
        <dbReference type="EC" id="1.1.1.381"/>
    </reaction>
</comment>
<comment type="function">
    <text evidence="9">NADP-dependent dehydrogenase with broad substrate specificity acting on 3-hydroxy acids. Catalyzes the NADP-dependent oxidation of L-allo-threonine to L-2-amino-3-keto-butyrate, which is spontaneously decarboxylated into aminoacetone. Also acts on D-threonine, L-serine, D-serine, D-3-hydroxyisobutyrate, L-3-hydroxyisobutyrate, D-glycerate and L-glycerate. Able to catalyze the reduction of the malonic semialdehyde to 3-hydroxypropionic acid. YdfG is apparently supplementing RutE, the presumed malonic semialdehyde reductase involved in pyrimidine degradation since both are able to detoxify malonic semialdehyde.</text>
</comment>
<evidence type="ECO:0000256" key="11">
    <source>
        <dbReference type="RuleBase" id="RU000363"/>
    </source>
</evidence>
<dbReference type="PANTHER" id="PTHR43086">
    <property type="entry name" value="VERY-LONG-CHAIN 3-OXOOACYL-COA REDUCTASE"/>
    <property type="match status" value="1"/>
</dbReference>
<gene>
    <name evidence="12" type="ORF">IB286_02135</name>
</gene>
<comment type="similarity">
    <text evidence="1 11">Belongs to the short-chain dehydrogenases/reductases (SDR) family.</text>
</comment>
<dbReference type="PRINTS" id="PR00080">
    <property type="entry name" value="SDRFAMILY"/>
</dbReference>
<protein>
    <recommendedName>
        <fullName evidence="6">NADP-dependent 3-hydroxy acid dehydrogenase YdfG</fullName>
        <ecNumber evidence="4">1.1.1.298</ecNumber>
        <ecNumber evidence="5">1.1.1.381</ecNumber>
    </recommendedName>
    <alternativeName>
        <fullName evidence="8">L-allo-threonine dehydrogenase</fullName>
    </alternativeName>
    <alternativeName>
        <fullName evidence="7">Malonic semialdehyde reductase</fullName>
    </alternativeName>
</protein>
<dbReference type="PANTHER" id="PTHR43086:SF3">
    <property type="entry name" value="NADP-DEPENDENT 3-HYDROXY ACID DEHYDROGENASE YDFG"/>
    <property type="match status" value="1"/>
</dbReference>
<organism evidence="12 13">
    <name type="scientific">Spongiibacter pelagi</name>
    <dbReference type="NCBI Taxonomy" id="2760804"/>
    <lineage>
        <taxon>Bacteria</taxon>
        <taxon>Pseudomonadati</taxon>
        <taxon>Pseudomonadota</taxon>
        <taxon>Gammaproteobacteria</taxon>
        <taxon>Cellvibrionales</taxon>
        <taxon>Spongiibacteraceae</taxon>
        <taxon>Spongiibacter</taxon>
    </lineage>
</organism>
<comment type="catalytic activity">
    <reaction evidence="10">
        <text>3-hydroxypropanoate + NADP(+) = 3-oxopropanoate + NADPH + H(+)</text>
        <dbReference type="Rhea" id="RHEA:26438"/>
        <dbReference type="ChEBI" id="CHEBI:15378"/>
        <dbReference type="ChEBI" id="CHEBI:16510"/>
        <dbReference type="ChEBI" id="CHEBI:33190"/>
        <dbReference type="ChEBI" id="CHEBI:57783"/>
        <dbReference type="ChEBI" id="CHEBI:58349"/>
        <dbReference type="EC" id="1.1.1.298"/>
    </reaction>
</comment>
<evidence type="ECO:0000256" key="6">
    <source>
        <dbReference type="ARBA" id="ARBA00044065"/>
    </source>
</evidence>
<dbReference type="GO" id="GO:0035527">
    <property type="term" value="F:3-hydroxypropionate dehydrogenase (NADP+) activity"/>
    <property type="evidence" value="ECO:0007669"/>
    <property type="project" value="UniProtKB-EC"/>
</dbReference>
<evidence type="ECO:0000313" key="13">
    <source>
        <dbReference type="Proteomes" id="UP000610558"/>
    </source>
</evidence>
<dbReference type="Pfam" id="PF00106">
    <property type="entry name" value="adh_short"/>
    <property type="match status" value="1"/>
</dbReference>
<evidence type="ECO:0000256" key="1">
    <source>
        <dbReference type="ARBA" id="ARBA00006484"/>
    </source>
</evidence>
<evidence type="ECO:0000256" key="4">
    <source>
        <dbReference type="ARBA" id="ARBA00044050"/>
    </source>
</evidence>
<keyword evidence="13" id="KW-1185">Reference proteome</keyword>
<dbReference type="Gene3D" id="3.40.50.720">
    <property type="entry name" value="NAD(P)-binding Rossmann-like Domain"/>
    <property type="match status" value="1"/>
</dbReference>
<evidence type="ECO:0000256" key="3">
    <source>
        <dbReference type="ARBA" id="ARBA00043812"/>
    </source>
</evidence>
<evidence type="ECO:0000256" key="9">
    <source>
        <dbReference type="ARBA" id="ARBA00045650"/>
    </source>
</evidence>
<dbReference type="SUPFAM" id="SSF51735">
    <property type="entry name" value="NAD(P)-binding Rossmann-fold domains"/>
    <property type="match status" value="1"/>
</dbReference>
<evidence type="ECO:0000313" key="12">
    <source>
        <dbReference type="EMBL" id="MBD2857789.1"/>
    </source>
</evidence>
<dbReference type="InterPro" id="IPR036291">
    <property type="entry name" value="NAD(P)-bd_dom_sf"/>
</dbReference>
<name>A0A927BYA6_9GAMM</name>
<comment type="caution">
    <text evidence="12">The sequence shown here is derived from an EMBL/GenBank/DDBJ whole genome shotgun (WGS) entry which is preliminary data.</text>
</comment>
<dbReference type="EC" id="1.1.1.381" evidence="5"/>
<dbReference type="InterPro" id="IPR020904">
    <property type="entry name" value="Sc_DH/Rdtase_CS"/>
</dbReference>